<protein>
    <submittedName>
        <fullName evidence="3">M23 family metallopeptidase</fullName>
        <ecNumber evidence="3">3.4.-.-</ecNumber>
    </submittedName>
</protein>
<dbReference type="Proteomes" id="UP001595997">
    <property type="component" value="Unassembled WGS sequence"/>
</dbReference>
<dbReference type="PANTHER" id="PTHR21666">
    <property type="entry name" value="PEPTIDASE-RELATED"/>
    <property type="match status" value="1"/>
</dbReference>
<accession>A0ABV9A499</accession>
<reference evidence="4" key="1">
    <citation type="journal article" date="2019" name="Int. J. Syst. Evol. Microbiol.">
        <title>The Global Catalogue of Microorganisms (GCM) 10K type strain sequencing project: providing services to taxonomists for standard genome sequencing and annotation.</title>
        <authorList>
            <consortium name="The Broad Institute Genomics Platform"/>
            <consortium name="The Broad Institute Genome Sequencing Center for Infectious Disease"/>
            <person name="Wu L."/>
            <person name="Ma J."/>
        </authorList>
    </citation>
    <scope>NUCLEOTIDE SEQUENCE [LARGE SCALE GENOMIC DNA]</scope>
    <source>
        <strain evidence="4">CGMCC 4.7357</strain>
    </source>
</reference>
<evidence type="ECO:0000313" key="4">
    <source>
        <dbReference type="Proteomes" id="UP001595997"/>
    </source>
</evidence>
<name>A0ABV9A499_9ACTN</name>
<dbReference type="InterPro" id="IPR011055">
    <property type="entry name" value="Dup_hybrid_motif"/>
</dbReference>
<organism evidence="3 4">
    <name type="scientific">Streptomyces ovatisporus</name>
    <dbReference type="NCBI Taxonomy" id="1128682"/>
    <lineage>
        <taxon>Bacteria</taxon>
        <taxon>Bacillati</taxon>
        <taxon>Actinomycetota</taxon>
        <taxon>Actinomycetes</taxon>
        <taxon>Kitasatosporales</taxon>
        <taxon>Streptomycetaceae</taxon>
        <taxon>Streptomyces</taxon>
    </lineage>
</organism>
<feature type="chain" id="PRO_5046280543" evidence="1">
    <location>
        <begin position="25"/>
        <end position="186"/>
    </location>
</feature>
<dbReference type="GO" id="GO:0016787">
    <property type="term" value="F:hydrolase activity"/>
    <property type="evidence" value="ECO:0007669"/>
    <property type="project" value="UniProtKB-KW"/>
</dbReference>
<dbReference type="EMBL" id="JBHSFH010000006">
    <property type="protein sequence ID" value="MFC4494744.1"/>
    <property type="molecule type" value="Genomic_DNA"/>
</dbReference>
<feature type="domain" description="M23ase beta-sheet core" evidence="2">
    <location>
        <begin position="64"/>
        <end position="142"/>
    </location>
</feature>
<feature type="signal peptide" evidence="1">
    <location>
        <begin position="1"/>
        <end position="24"/>
    </location>
</feature>
<evidence type="ECO:0000256" key="1">
    <source>
        <dbReference type="SAM" id="SignalP"/>
    </source>
</evidence>
<dbReference type="SUPFAM" id="SSF51261">
    <property type="entry name" value="Duplicated hybrid motif"/>
    <property type="match status" value="1"/>
</dbReference>
<sequence length="186" mass="19828">MKKRTGILLGMILVAGTAAPVASAAEPQATNFQLPFACGDAWRLDTWGHNPALDMVHEPDQHGTEGALLIASEAGTVNMSFWHDNAGNVVQINHGDGYYTTYIHMQSRSVNVGDTVAQGQEIGFVGRTGAGSNDHPHLHFELGFDADGDGQASWGKADSERVNASFNGVEYAGASQTWRNVVSNNC</sequence>
<gene>
    <name evidence="3" type="ORF">ACFPA8_11435</name>
</gene>
<proteinExistence type="predicted"/>
<dbReference type="EC" id="3.4.-.-" evidence="3"/>
<keyword evidence="4" id="KW-1185">Reference proteome</keyword>
<dbReference type="PANTHER" id="PTHR21666:SF270">
    <property type="entry name" value="MUREIN HYDROLASE ACTIVATOR ENVC"/>
    <property type="match status" value="1"/>
</dbReference>
<comment type="caution">
    <text evidence="3">The sequence shown here is derived from an EMBL/GenBank/DDBJ whole genome shotgun (WGS) entry which is preliminary data.</text>
</comment>
<dbReference type="Pfam" id="PF01551">
    <property type="entry name" value="Peptidase_M23"/>
    <property type="match status" value="1"/>
</dbReference>
<keyword evidence="3" id="KW-0378">Hydrolase</keyword>
<keyword evidence="1" id="KW-0732">Signal</keyword>
<evidence type="ECO:0000313" key="3">
    <source>
        <dbReference type="EMBL" id="MFC4494744.1"/>
    </source>
</evidence>
<dbReference type="CDD" id="cd12797">
    <property type="entry name" value="M23_peptidase"/>
    <property type="match status" value="1"/>
</dbReference>
<dbReference type="InterPro" id="IPR016047">
    <property type="entry name" value="M23ase_b-sheet_dom"/>
</dbReference>
<dbReference type="InterPro" id="IPR050570">
    <property type="entry name" value="Cell_wall_metabolism_enzyme"/>
</dbReference>
<dbReference type="Gene3D" id="2.70.70.10">
    <property type="entry name" value="Glucose Permease (Domain IIA)"/>
    <property type="match status" value="1"/>
</dbReference>
<dbReference type="RefSeq" id="WP_386446372.1">
    <property type="nucleotide sequence ID" value="NZ_JBHSFH010000006.1"/>
</dbReference>
<evidence type="ECO:0000259" key="2">
    <source>
        <dbReference type="Pfam" id="PF01551"/>
    </source>
</evidence>